<sequence length="582" mass="65438">MAVFLKDGNADWIQYVSLIFNEWENMMYKHLMIIISLPILTMVLGISINNYRAEKTESVPLIHGMEADTAKKMLFSTASNCMNCHNNLVTPSGENISFGIDWRKSMMANSARDPYWHAAVRREVMDHPESKAAIENECSTCHMPMAHFQAKSQGQMSRVFANLPVNKALTQQNRLAADGVSCTTCHQIKSDNFGERESFVGGFVIDTDKPMGQREIYGPYAVDQGRSKIMHSSSGFLQVESKHLIESELCATCHTLYTHTLGPDGEVIGELPEQVPYLEWKHSSFVNDQSCQSCHMPEVKESTPISSVWGQPRENVSRHSFRGGNFFMQRMLNRYRDELGVEALPQEMDAAVNRTIEHLQTKSSYISITSAEVVGNELIADVEIENLAGHKLPTAYPSGRVWIRFSVTGPEGRVVFESGKVMPDGSINGNDNDRAGNYYEQHYSEITEENQVQIYEAILVDPEDQVTTGLLTGIRYIKDNRILPKGFDKFTAGEDIAVKGSADDDSDFTGGSDRVRYRVKLQDLNGTLRVKAELYYQPIAYRWARNLDSYDAAETNKFVDYYNSMSEHSSVVLASTKLAIVN</sequence>
<keyword evidence="2" id="KW-1185">Reference proteome</keyword>
<dbReference type="EMBL" id="QGGB01000009">
    <property type="protein sequence ID" value="PWN05518.1"/>
    <property type="molecule type" value="Genomic_DNA"/>
</dbReference>
<dbReference type="AlphaFoldDB" id="A0A316TP06"/>
<dbReference type="InterPro" id="IPR036280">
    <property type="entry name" value="Multihaem_cyt_sf"/>
</dbReference>
<evidence type="ECO:0000313" key="1">
    <source>
        <dbReference type="EMBL" id="PWN05518.1"/>
    </source>
</evidence>
<dbReference type="Gene3D" id="1.10.1130.10">
    <property type="entry name" value="Flavocytochrome C3, Chain A"/>
    <property type="match status" value="1"/>
</dbReference>
<dbReference type="SUPFAM" id="SSF48695">
    <property type="entry name" value="Multiheme cytochromes"/>
    <property type="match status" value="1"/>
</dbReference>
<accession>A0A316TP06</accession>
<gene>
    <name evidence="1" type="ORF">DDZ15_12995</name>
</gene>
<dbReference type="Proteomes" id="UP000245533">
    <property type="component" value="Unassembled WGS sequence"/>
</dbReference>
<organism evidence="1 2">
    <name type="scientific">Rhodohalobacter mucosus</name>
    <dbReference type="NCBI Taxonomy" id="2079485"/>
    <lineage>
        <taxon>Bacteria</taxon>
        <taxon>Pseudomonadati</taxon>
        <taxon>Balneolota</taxon>
        <taxon>Balneolia</taxon>
        <taxon>Balneolales</taxon>
        <taxon>Balneolaceae</taxon>
        <taxon>Rhodohalobacter</taxon>
    </lineage>
</organism>
<evidence type="ECO:0000313" key="2">
    <source>
        <dbReference type="Proteomes" id="UP000245533"/>
    </source>
</evidence>
<name>A0A316TP06_9BACT</name>
<reference evidence="1 2" key="1">
    <citation type="submission" date="2018-05" db="EMBL/GenBank/DDBJ databases">
        <title>Rhodohalobacter halophilus gen. nov., sp. nov., a moderately halophilic member of the family Balneolaceae.</title>
        <authorList>
            <person name="Liu Z.-W."/>
        </authorList>
    </citation>
    <scope>NUCLEOTIDE SEQUENCE [LARGE SCALE GENOMIC DNA]</scope>
    <source>
        <strain evidence="1 2">8A47</strain>
    </source>
</reference>
<comment type="caution">
    <text evidence="1">The sequence shown here is derived from an EMBL/GenBank/DDBJ whole genome shotgun (WGS) entry which is preliminary data.</text>
</comment>
<proteinExistence type="predicted"/>
<protein>
    <submittedName>
        <fullName evidence="1">Uncharacterized protein</fullName>
    </submittedName>
</protein>